<dbReference type="PANTHER" id="PTHR30250">
    <property type="entry name" value="PST FAMILY PREDICTED COLANIC ACID TRANSPORTER"/>
    <property type="match status" value="1"/>
</dbReference>
<keyword evidence="9" id="KW-1185">Reference proteome</keyword>
<feature type="transmembrane region" description="Helical" evidence="7">
    <location>
        <begin position="205"/>
        <end position="230"/>
    </location>
</feature>
<reference evidence="9" key="1">
    <citation type="submission" date="2017-06" db="EMBL/GenBank/DDBJ databases">
        <authorList>
            <person name="Varghese N."/>
            <person name="Submissions S."/>
        </authorList>
    </citation>
    <scope>NUCLEOTIDE SEQUENCE [LARGE SCALE GENOMIC DNA]</scope>
    <source>
        <strain evidence="9">DSM 137</strain>
    </source>
</reference>
<evidence type="ECO:0000256" key="5">
    <source>
        <dbReference type="ARBA" id="ARBA00022989"/>
    </source>
</evidence>
<dbReference type="InterPro" id="IPR050833">
    <property type="entry name" value="Poly_Biosynth_Transport"/>
</dbReference>
<evidence type="ECO:0000256" key="4">
    <source>
        <dbReference type="ARBA" id="ARBA00022692"/>
    </source>
</evidence>
<evidence type="ECO:0000313" key="9">
    <source>
        <dbReference type="Proteomes" id="UP000198418"/>
    </source>
</evidence>
<evidence type="ECO:0000256" key="7">
    <source>
        <dbReference type="SAM" id="Phobius"/>
    </source>
</evidence>
<name>A0A212QNB9_RHOAC</name>
<proteinExistence type="inferred from homology"/>
<dbReference type="Proteomes" id="UP000198418">
    <property type="component" value="Unassembled WGS sequence"/>
</dbReference>
<feature type="transmembrane region" description="Helical" evidence="7">
    <location>
        <begin position="77"/>
        <end position="100"/>
    </location>
</feature>
<feature type="transmembrane region" description="Helical" evidence="7">
    <location>
        <begin position="250"/>
        <end position="268"/>
    </location>
</feature>
<feature type="transmembrane region" description="Helical" evidence="7">
    <location>
        <begin position="315"/>
        <end position="339"/>
    </location>
</feature>
<dbReference type="GO" id="GO:0005886">
    <property type="term" value="C:plasma membrane"/>
    <property type="evidence" value="ECO:0007669"/>
    <property type="project" value="UniProtKB-SubCell"/>
</dbReference>
<feature type="transmembrane region" description="Helical" evidence="7">
    <location>
        <begin position="416"/>
        <end position="434"/>
    </location>
</feature>
<feature type="transmembrane region" description="Helical" evidence="7">
    <location>
        <begin position="40"/>
        <end position="65"/>
    </location>
</feature>
<keyword evidence="5 7" id="KW-1133">Transmembrane helix</keyword>
<dbReference type="AlphaFoldDB" id="A0A212QNB9"/>
<evidence type="ECO:0000256" key="2">
    <source>
        <dbReference type="ARBA" id="ARBA00007430"/>
    </source>
</evidence>
<feature type="transmembrane region" description="Helical" evidence="7">
    <location>
        <begin position="280"/>
        <end position="303"/>
    </location>
</feature>
<evidence type="ECO:0000256" key="1">
    <source>
        <dbReference type="ARBA" id="ARBA00004651"/>
    </source>
</evidence>
<comment type="similarity">
    <text evidence="2">Belongs to the polysaccharide synthase family.</text>
</comment>
<evidence type="ECO:0000256" key="6">
    <source>
        <dbReference type="ARBA" id="ARBA00023136"/>
    </source>
</evidence>
<evidence type="ECO:0000313" key="8">
    <source>
        <dbReference type="EMBL" id="SNB60816.1"/>
    </source>
</evidence>
<accession>A0A212QNB9</accession>
<keyword evidence="3" id="KW-1003">Cell membrane</keyword>
<organism evidence="8 9">
    <name type="scientific">Rhodoblastus acidophilus</name>
    <name type="common">Rhodopseudomonas acidophila</name>
    <dbReference type="NCBI Taxonomy" id="1074"/>
    <lineage>
        <taxon>Bacteria</taxon>
        <taxon>Pseudomonadati</taxon>
        <taxon>Pseudomonadota</taxon>
        <taxon>Alphaproteobacteria</taxon>
        <taxon>Hyphomicrobiales</taxon>
        <taxon>Rhodoblastaceae</taxon>
        <taxon>Rhodoblastus</taxon>
    </lineage>
</organism>
<dbReference type="Pfam" id="PF13440">
    <property type="entry name" value="Polysacc_synt_3"/>
    <property type="match status" value="1"/>
</dbReference>
<dbReference type="PANTHER" id="PTHR30250:SF10">
    <property type="entry name" value="LIPOPOLYSACCHARIDE BIOSYNTHESIS PROTEIN WZXC"/>
    <property type="match status" value="1"/>
</dbReference>
<feature type="transmembrane region" description="Helical" evidence="7">
    <location>
        <begin position="377"/>
        <end position="396"/>
    </location>
</feature>
<feature type="transmembrane region" description="Helical" evidence="7">
    <location>
        <begin position="351"/>
        <end position="371"/>
    </location>
</feature>
<feature type="transmembrane region" description="Helical" evidence="7">
    <location>
        <begin position="16"/>
        <end position="34"/>
    </location>
</feature>
<feature type="transmembrane region" description="Helical" evidence="7">
    <location>
        <begin position="440"/>
        <end position="460"/>
    </location>
</feature>
<sequence length="488" mass="49997">MDLVRRSLLLSASERYASLVILFLSTAALARLLTPEQFGVYAVVGAITTVISVSTQEFGGANYIIQKTALADIHVRTAFTITLALSVAMGLALWLAAGALGSAFGVTGVADGVRIAALGFAATPFATIASALLRRELMFGALSIGNLAGNVCNAATSITLALKGHGFLAPIWGQVAGAAAQAICLVTARNALGLFKPSLAGRGDVIHFGLISSGVALINLAYATAPNFFLARMGFDAVGLYSRAMTITQLFDKLVIQALGPVVLPAFASQSRAGAELGPLYLRALSLLAALQWPFLLSVALLAEPIITLWLGPSWLGAAPLVRLLCLGSLALFGACLTYPVLVATGHVRDALTCSLISLPPSLAALYAASFFSVDEVAATCLLTLPFQAAVALHFVGRRLGLRLRDIAAALRESAVVAACCGVAAAAGAAAIRAGWFGPALGLAFSGALIAAAGLAGLAATHHPLLSALKAAAEDRRALRRPAAPVSH</sequence>
<comment type="subcellular location">
    <subcellularLocation>
        <location evidence="1">Cell membrane</location>
        <topology evidence="1">Multi-pass membrane protein</topology>
    </subcellularLocation>
</comment>
<gene>
    <name evidence="8" type="ORF">SAMN06265338_101927</name>
</gene>
<dbReference type="EMBL" id="FYDG01000001">
    <property type="protein sequence ID" value="SNB60816.1"/>
    <property type="molecule type" value="Genomic_DNA"/>
</dbReference>
<keyword evidence="4 7" id="KW-0812">Transmembrane</keyword>
<dbReference type="RefSeq" id="WP_088519538.1">
    <property type="nucleotide sequence ID" value="NZ_FYDG01000001.1"/>
</dbReference>
<evidence type="ECO:0000256" key="3">
    <source>
        <dbReference type="ARBA" id="ARBA00022475"/>
    </source>
</evidence>
<feature type="transmembrane region" description="Helical" evidence="7">
    <location>
        <begin position="112"/>
        <end position="133"/>
    </location>
</feature>
<dbReference type="OrthoDB" id="7356923at2"/>
<protein>
    <submittedName>
        <fullName evidence="8">Membrane protein involved in the export of O-antigen and teichoic acid</fullName>
    </submittedName>
</protein>
<keyword evidence="6 7" id="KW-0472">Membrane</keyword>